<accession>K1QYB4</accession>
<dbReference type="InParanoid" id="K1QYB4"/>
<sequence length="75" mass="8043">MGNVAERLRDVTVTVGMTESDVTTPCGVFAGPGTLSQVVDISCPNTLPMGRFVKISKTTDFLTLCEVEVFGYPDQ</sequence>
<organism evidence="1">
    <name type="scientific">Magallana gigas</name>
    <name type="common">Pacific oyster</name>
    <name type="synonym">Crassostrea gigas</name>
    <dbReference type="NCBI Taxonomy" id="29159"/>
    <lineage>
        <taxon>Eukaryota</taxon>
        <taxon>Metazoa</taxon>
        <taxon>Spiralia</taxon>
        <taxon>Lophotrochozoa</taxon>
        <taxon>Mollusca</taxon>
        <taxon>Bivalvia</taxon>
        <taxon>Autobranchia</taxon>
        <taxon>Pteriomorphia</taxon>
        <taxon>Ostreida</taxon>
        <taxon>Ostreoidea</taxon>
        <taxon>Ostreidae</taxon>
        <taxon>Magallana</taxon>
    </lineage>
</organism>
<gene>
    <name evidence="1" type="ORF">CGI_10010644</name>
</gene>
<reference evidence="1" key="1">
    <citation type="journal article" date="2012" name="Nature">
        <title>The oyster genome reveals stress adaptation and complexity of shell formation.</title>
        <authorList>
            <person name="Zhang G."/>
            <person name="Fang X."/>
            <person name="Guo X."/>
            <person name="Li L."/>
            <person name="Luo R."/>
            <person name="Xu F."/>
            <person name="Yang P."/>
            <person name="Zhang L."/>
            <person name="Wang X."/>
            <person name="Qi H."/>
            <person name="Xiong Z."/>
            <person name="Que H."/>
            <person name="Xie Y."/>
            <person name="Holland P.W."/>
            <person name="Paps J."/>
            <person name="Zhu Y."/>
            <person name="Wu F."/>
            <person name="Chen Y."/>
            <person name="Wang J."/>
            <person name="Peng C."/>
            <person name="Meng J."/>
            <person name="Yang L."/>
            <person name="Liu J."/>
            <person name="Wen B."/>
            <person name="Zhang N."/>
            <person name="Huang Z."/>
            <person name="Zhu Q."/>
            <person name="Feng Y."/>
            <person name="Mount A."/>
            <person name="Hedgecock D."/>
            <person name="Xu Z."/>
            <person name="Liu Y."/>
            <person name="Domazet-Loso T."/>
            <person name="Du Y."/>
            <person name="Sun X."/>
            <person name="Zhang S."/>
            <person name="Liu B."/>
            <person name="Cheng P."/>
            <person name="Jiang X."/>
            <person name="Li J."/>
            <person name="Fan D."/>
            <person name="Wang W."/>
            <person name="Fu W."/>
            <person name="Wang T."/>
            <person name="Wang B."/>
            <person name="Zhang J."/>
            <person name="Peng Z."/>
            <person name="Li Y."/>
            <person name="Li N."/>
            <person name="Wang J."/>
            <person name="Chen M."/>
            <person name="He Y."/>
            <person name="Tan F."/>
            <person name="Song X."/>
            <person name="Zheng Q."/>
            <person name="Huang R."/>
            <person name="Yang H."/>
            <person name="Du X."/>
            <person name="Chen L."/>
            <person name="Yang M."/>
            <person name="Gaffney P.M."/>
            <person name="Wang S."/>
            <person name="Luo L."/>
            <person name="She Z."/>
            <person name="Ming Y."/>
            <person name="Huang W."/>
            <person name="Zhang S."/>
            <person name="Huang B."/>
            <person name="Zhang Y."/>
            <person name="Qu T."/>
            <person name="Ni P."/>
            <person name="Miao G."/>
            <person name="Wang J."/>
            <person name="Wang Q."/>
            <person name="Steinberg C.E."/>
            <person name="Wang H."/>
            <person name="Li N."/>
            <person name="Qian L."/>
            <person name="Zhang G."/>
            <person name="Li Y."/>
            <person name="Yang H."/>
            <person name="Liu X."/>
            <person name="Wang J."/>
            <person name="Yin Y."/>
            <person name="Wang J."/>
        </authorList>
    </citation>
    <scope>NUCLEOTIDE SEQUENCE [LARGE SCALE GENOMIC DNA]</scope>
    <source>
        <strain evidence="1">05x7-T-G4-1.051#20</strain>
    </source>
</reference>
<dbReference type="SUPFAM" id="SSF49785">
    <property type="entry name" value="Galactose-binding domain-like"/>
    <property type="match status" value="1"/>
</dbReference>
<protein>
    <submittedName>
        <fullName evidence="1">Uncharacterized protein</fullName>
    </submittedName>
</protein>
<dbReference type="HOGENOM" id="CLU_072164_4_0_1"/>
<dbReference type="InterPro" id="IPR008979">
    <property type="entry name" value="Galactose-bd-like_sf"/>
</dbReference>
<proteinExistence type="predicted"/>
<dbReference type="EMBL" id="JH818869">
    <property type="protein sequence ID" value="EKC26521.1"/>
    <property type="molecule type" value="Genomic_DNA"/>
</dbReference>
<name>K1QYB4_MAGGI</name>
<dbReference type="Gene3D" id="2.60.120.260">
    <property type="entry name" value="Galactose-binding domain-like"/>
    <property type="match status" value="1"/>
</dbReference>
<dbReference type="AlphaFoldDB" id="K1QYB4"/>
<evidence type="ECO:0000313" key="1">
    <source>
        <dbReference type="EMBL" id="EKC26521.1"/>
    </source>
</evidence>